<dbReference type="Proteomes" id="UP000265520">
    <property type="component" value="Unassembled WGS sequence"/>
</dbReference>
<dbReference type="EMBL" id="LXQA010223769">
    <property type="protein sequence ID" value="MCI35474.1"/>
    <property type="molecule type" value="Genomic_DNA"/>
</dbReference>
<evidence type="ECO:0000313" key="2">
    <source>
        <dbReference type="Proteomes" id="UP000265520"/>
    </source>
</evidence>
<dbReference type="AlphaFoldDB" id="A0A392RHF4"/>
<proteinExistence type="predicted"/>
<evidence type="ECO:0000313" key="1">
    <source>
        <dbReference type="EMBL" id="MCI35474.1"/>
    </source>
</evidence>
<keyword evidence="2" id="KW-1185">Reference proteome</keyword>
<feature type="non-terminal residue" evidence="1">
    <location>
        <position position="125"/>
    </location>
</feature>
<comment type="caution">
    <text evidence="1">The sequence shown here is derived from an EMBL/GenBank/DDBJ whole genome shotgun (WGS) entry which is preliminary data.</text>
</comment>
<dbReference type="Gene3D" id="3.10.10.10">
    <property type="entry name" value="HIV Type 1 Reverse Transcriptase, subunit A, domain 1"/>
    <property type="match status" value="1"/>
</dbReference>
<protein>
    <submittedName>
        <fullName evidence="1">RNA-directed DNA polymerase (Reverse transcriptase)</fullName>
    </submittedName>
</protein>
<accession>A0A392RHF4</accession>
<dbReference type="SUPFAM" id="SSF56672">
    <property type="entry name" value="DNA/RNA polymerases"/>
    <property type="match status" value="1"/>
</dbReference>
<keyword evidence="1" id="KW-0808">Transferase</keyword>
<dbReference type="InterPro" id="IPR032567">
    <property type="entry name" value="RTL1-rel"/>
</dbReference>
<name>A0A392RHF4_9FABA</name>
<reference evidence="1 2" key="1">
    <citation type="journal article" date="2018" name="Front. Plant Sci.">
        <title>Red Clover (Trifolium pratense) and Zigzag Clover (T. medium) - A Picture of Genomic Similarities and Differences.</title>
        <authorList>
            <person name="Dluhosova J."/>
            <person name="Istvanek J."/>
            <person name="Nedelnik J."/>
            <person name="Repkova J."/>
        </authorList>
    </citation>
    <scope>NUCLEOTIDE SEQUENCE [LARGE SCALE GENOMIC DNA]</scope>
    <source>
        <strain evidence="2">cv. 10/8</strain>
        <tissue evidence="1">Leaf</tissue>
    </source>
</reference>
<sequence length="125" mass="14635">MKNQGVLWGLKGGEQEGEEKLNCQQQRELEELLQRYKGVFKEPSGLPPKRNKEHSINLVENHCAVNVRPYRYPYHHKNEIERQVQEMLASGIIRHSTSSFSSPVILVKKKDTTWRMCVDYRALNK</sequence>
<keyword evidence="1" id="KW-0695">RNA-directed DNA polymerase</keyword>
<keyword evidence="1" id="KW-0548">Nucleotidyltransferase</keyword>
<dbReference type="PANTHER" id="PTHR15503">
    <property type="entry name" value="LDOC1 RELATED"/>
    <property type="match status" value="1"/>
</dbReference>
<dbReference type="InterPro" id="IPR043502">
    <property type="entry name" value="DNA/RNA_pol_sf"/>
</dbReference>
<dbReference type="PANTHER" id="PTHR15503:SF22">
    <property type="entry name" value="TRANSPOSON TY3-I GAG POLYPROTEIN"/>
    <property type="match status" value="1"/>
</dbReference>
<dbReference type="GO" id="GO:0003964">
    <property type="term" value="F:RNA-directed DNA polymerase activity"/>
    <property type="evidence" value="ECO:0007669"/>
    <property type="project" value="UniProtKB-KW"/>
</dbReference>
<organism evidence="1 2">
    <name type="scientific">Trifolium medium</name>
    <dbReference type="NCBI Taxonomy" id="97028"/>
    <lineage>
        <taxon>Eukaryota</taxon>
        <taxon>Viridiplantae</taxon>
        <taxon>Streptophyta</taxon>
        <taxon>Embryophyta</taxon>
        <taxon>Tracheophyta</taxon>
        <taxon>Spermatophyta</taxon>
        <taxon>Magnoliopsida</taxon>
        <taxon>eudicotyledons</taxon>
        <taxon>Gunneridae</taxon>
        <taxon>Pentapetalae</taxon>
        <taxon>rosids</taxon>
        <taxon>fabids</taxon>
        <taxon>Fabales</taxon>
        <taxon>Fabaceae</taxon>
        <taxon>Papilionoideae</taxon>
        <taxon>50 kb inversion clade</taxon>
        <taxon>NPAAA clade</taxon>
        <taxon>Hologalegina</taxon>
        <taxon>IRL clade</taxon>
        <taxon>Trifolieae</taxon>
        <taxon>Trifolium</taxon>
    </lineage>
</organism>